<dbReference type="InterPro" id="IPR048034">
    <property type="entry name" value="CopL-like"/>
</dbReference>
<sequence length="137" mass="13883">MPRLIAHLLLAMCLILNGIGSVALAAVAPLTHGNVPMQSDALMADGGSSCHETAANASSQAAPAPSVPAPVETGCCEDPAQSCDMAACAGVCSQYLMAVWPVPQGVGGEDLGAHYRAANLPSRDDPSLRQPVRPPIA</sequence>
<gene>
    <name evidence="3" type="ORF">IP93_01383</name>
</gene>
<keyword evidence="4" id="KW-1185">Reference proteome</keyword>
<feature type="region of interest" description="Disordered" evidence="1">
    <location>
        <begin position="46"/>
        <end position="65"/>
    </location>
</feature>
<protein>
    <recommendedName>
        <fullName evidence="5">CopL family metal-binding regulatory protein</fullName>
    </recommendedName>
</protein>
<feature type="compositionally biased region" description="Low complexity" evidence="1">
    <location>
        <begin position="54"/>
        <end position="64"/>
    </location>
</feature>
<dbReference type="RefSeq" id="WP_144813703.1">
    <property type="nucleotide sequence ID" value="NZ_VLKP01000005.1"/>
</dbReference>
<evidence type="ECO:0000256" key="1">
    <source>
        <dbReference type="SAM" id="MobiDB-lite"/>
    </source>
</evidence>
<evidence type="ECO:0000313" key="4">
    <source>
        <dbReference type="Proteomes" id="UP000316471"/>
    </source>
</evidence>
<dbReference type="EMBL" id="VLKP01000005">
    <property type="protein sequence ID" value="TWI11487.1"/>
    <property type="molecule type" value="Genomic_DNA"/>
</dbReference>
<proteinExistence type="predicted"/>
<dbReference type="NCBIfam" id="NF033807">
    <property type="entry name" value="CopL_fam"/>
    <property type="match status" value="1"/>
</dbReference>
<evidence type="ECO:0000313" key="3">
    <source>
        <dbReference type="EMBL" id="TWI11487.1"/>
    </source>
</evidence>
<feature type="chain" id="PRO_5021980287" description="CopL family metal-binding regulatory protein" evidence="2">
    <location>
        <begin position="26"/>
        <end position="137"/>
    </location>
</feature>
<comment type="caution">
    <text evidence="3">The sequence shown here is derived from an EMBL/GenBank/DDBJ whole genome shotgun (WGS) entry which is preliminary data.</text>
</comment>
<feature type="signal peptide" evidence="2">
    <location>
        <begin position="1"/>
        <end position="25"/>
    </location>
</feature>
<name>A0A562LV13_9GAMM</name>
<evidence type="ECO:0000256" key="2">
    <source>
        <dbReference type="SAM" id="SignalP"/>
    </source>
</evidence>
<feature type="region of interest" description="Disordered" evidence="1">
    <location>
        <begin position="118"/>
        <end position="137"/>
    </location>
</feature>
<evidence type="ECO:0008006" key="5">
    <source>
        <dbReference type="Google" id="ProtNLM"/>
    </source>
</evidence>
<organism evidence="3 4">
    <name type="scientific">Aerolutibacter ruishenii</name>
    <dbReference type="NCBI Taxonomy" id="686800"/>
    <lineage>
        <taxon>Bacteria</taxon>
        <taxon>Pseudomonadati</taxon>
        <taxon>Pseudomonadota</taxon>
        <taxon>Gammaproteobacteria</taxon>
        <taxon>Lysobacterales</taxon>
        <taxon>Lysobacteraceae</taxon>
        <taxon>Aerolutibacter</taxon>
    </lineage>
</organism>
<dbReference type="AlphaFoldDB" id="A0A562LV13"/>
<dbReference type="Proteomes" id="UP000316471">
    <property type="component" value="Unassembled WGS sequence"/>
</dbReference>
<keyword evidence="2" id="KW-0732">Signal</keyword>
<reference evidence="3 4" key="1">
    <citation type="journal article" date="2015" name="Stand. Genomic Sci.">
        <title>Genomic Encyclopedia of Bacterial and Archaeal Type Strains, Phase III: the genomes of soil and plant-associated and newly described type strains.</title>
        <authorList>
            <person name="Whitman W.B."/>
            <person name="Woyke T."/>
            <person name="Klenk H.P."/>
            <person name="Zhou Y."/>
            <person name="Lilburn T.G."/>
            <person name="Beck B.J."/>
            <person name="De Vos P."/>
            <person name="Vandamme P."/>
            <person name="Eisen J.A."/>
            <person name="Garrity G."/>
            <person name="Hugenholtz P."/>
            <person name="Kyrpides N.C."/>
        </authorList>
    </citation>
    <scope>NUCLEOTIDE SEQUENCE [LARGE SCALE GENOMIC DNA]</scope>
    <source>
        <strain evidence="3 4">CGMCC 1.10136</strain>
    </source>
</reference>
<accession>A0A562LV13</accession>